<gene>
    <name evidence="1" type="ORF">NLO413_0069</name>
</gene>
<dbReference type="Proteomes" id="UP000033562">
    <property type="component" value="Unassembled WGS sequence"/>
</dbReference>
<organism evidence="1 2">
    <name type="scientific">Candidatus Neoehrlichia procyonis str. RAC413</name>
    <dbReference type="NCBI Taxonomy" id="1359163"/>
    <lineage>
        <taxon>Bacteria</taxon>
        <taxon>Pseudomonadati</taxon>
        <taxon>Pseudomonadota</taxon>
        <taxon>Alphaproteobacteria</taxon>
        <taxon>Rickettsiales</taxon>
        <taxon>Anaplasmataceae</taxon>
        <taxon>Candidatus Neoehrlichia</taxon>
    </lineage>
</organism>
<reference evidence="1 2" key="1">
    <citation type="submission" date="2015-02" db="EMBL/GenBank/DDBJ databases">
        <title>Genome Sequencing of Rickettsiales.</title>
        <authorList>
            <person name="Daugherty S.C."/>
            <person name="Su Q."/>
            <person name="Abolude K."/>
            <person name="Beier-Sexton M."/>
            <person name="Carlyon J.A."/>
            <person name="Carter R."/>
            <person name="Day N.P."/>
            <person name="Dumler S.J."/>
            <person name="Dyachenko V."/>
            <person name="Godinez A."/>
            <person name="Kurtti T.J."/>
            <person name="Lichay M."/>
            <person name="Mullins K.E."/>
            <person name="Ott S."/>
            <person name="Pappas-Brown V."/>
            <person name="Paris D.H."/>
            <person name="Patel P."/>
            <person name="Richards A.L."/>
            <person name="Sadzewicz L."/>
            <person name="Sears K."/>
            <person name="Seidman D."/>
            <person name="Sengamalay N."/>
            <person name="Stenos J."/>
            <person name="Tallon L.J."/>
            <person name="Vincent G."/>
            <person name="Fraser C.M."/>
            <person name="Munderloh U."/>
            <person name="Dunning-Hotopp J.C."/>
        </authorList>
    </citation>
    <scope>NUCLEOTIDE SEQUENCE [LARGE SCALE GENOMIC DNA]</scope>
    <source>
        <strain evidence="1 2">RAC413</strain>
    </source>
</reference>
<protein>
    <submittedName>
        <fullName evidence="1">Uncharacterized protein</fullName>
    </submittedName>
</protein>
<accession>A0A0F3NKX8</accession>
<sequence length="50" mass="6003">MKFINLFGSILKLLMYVTLTIRNKQNDLMKWLKKNTYYYIVINNSSVKSL</sequence>
<comment type="caution">
    <text evidence="1">The sequence shown here is derived from an EMBL/GenBank/DDBJ whole genome shotgun (WGS) entry which is preliminary data.</text>
</comment>
<name>A0A0F3NKX8_9RICK</name>
<evidence type="ECO:0000313" key="2">
    <source>
        <dbReference type="Proteomes" id="UP000033562"/>
    </source>
</evidence>
<keyword evidence="2" id="KW-1185">Reference proteome</keyword>
<evidence type="ECO:0000313" key="1">
    <source>
        <dbReference type="EMBL" id="KJV68708.1"/>
    </source>
</evidence>
<dbReference type="EMBL" id="LANX01000001">
    <property type="protein sequence ID" value="KJV68708.1"/>
    <property type="molecule type" value="Genomic_DNA"/>
</dbReference>
<proteinExistence type="predicted"/>
<dbReference type="AlphaFoldDB" id="A0A0F3NKX8"/>